<keyword evidence="8 10" id="KW-0687">Ribonucleoprotein</keyword>
<comment type="function">
    <text evidence="10">Involved in targeting and insertion of nascent membrane proteins into the cytoplasmic membrane. Binds to the hydrophobic signal sequence of the ribosome-nascent chain (RNC) as it emerges from the ribosomes. The SRP-RNC complex is then targeted to the cytoplasmic membrane where it interacts with the SRP receptor FtsY. Interaction with FtsY leads to the transfer of the RNC complex to the Sec translocase for insertion into the membrane, the hydrolysis of GTP by both Ffh and FtsY, and the dissociation of the SRP-FtsY complex into the individual components.</text>
</comment>
<dbReference type="SUPFAM" id="SSF47446">
    <property type="entry name" value="Signal peptide-binding domain"/>
    <property type="match status" value="1"/>
</dbReference>
<keyword evidence="5 10" id="KW-0694">RNA-binding</keyword>
<dbReference type="GO" id="GO:0006614">
    <property type="term" value="P:SRP-dependent cotranslational protein targeting to membrane"/>
    <property type="evidence" value="ECO:0007669"/>
    <property type="project" value="InterPro"/>
</dbReference>
<dbReference type="Pfam" id="PF02978">
    <property type="entry name" value="SRP_SPB"/>
    <property type="match status" value="1"/>
</dbReference>
<evidence type="ECO:0000256" key="3">
    <source>
        <dbReference type="ARBA" id="ARBA00022741"/>
    </source>
</evidence>
<dbReference type="InterPro" id="IPR027417">
    <property type="entry name" value="P-loop_NTPase"/>
</dbReference>
<evidence type="ECO:0000256" key="6">
    <source>
        <dbReference type="ARBA" id="ARBA00023134"/>
    </source>
</evidence>
<protein>
    <recommendedName>
        <fullName evidence="10">Signal recognition particle protein</fullName>
        <ecNumber evidence="10">3.6.5.4</ecNumber>
    </recommendedName>
    <alternativeName>
        <fullName evidence="10">Fifty-four homolog</fullName>
    </alternativeName>
</protein>
<dbReference type="Gene3D" id="3.40.50.300">
    <property type="entry name" value="P-loop containing nucleotide triphosphate hydrolases"/>
    <property type="match status" value="1"/>
</dbReference>
<dbReference type="SMART" id="SM00382">
    <property type="entry name" value="AAA"/>
    <property type="match status" value="1"/>
</dbReference>
<comment type="caution">
    <text evidence="14">The sequence shown here is derived from an EMBL/GenBank/DDBJ whole genome shotgun (WGS) entry which is preliminary data.</text>
</comment>
<dbReference type="GO" id="GO:0005525">
    <property type="term" value="F:GTP binding"/>
    <property type="evidence" value="ECO:0007669"/>
    <property type="project" value="UniProtKB-UniRule"/>
</dbReference>
<reference evidence="14 15" key="1">
    <citation type="journal article" date="2013" name="Front. Microbiol.">
        <title>The genome of the endophytic bacterium H. frisingense GSF30(T) identifies diverse strategies in the Herbaspirillum genus to interact with plants.</title>
        <authorList>
            <person name="Straub D."/>
            <person name="Rothballer M."/>
            <person name="Hartmann A."/>
            <person name="Ludewig U."/>
        </authorList>
    </citation>
    <scope>NUCLEOTIDE SEQUENCE [LARGE SCALE GENOMIC DNA]</scope>
    <source>
        <strain evidence="14 15">GSF30</strain>
    </source>
</reference>
<dbReference type="InterPro" id="IPR042101">
    <property type="entry name" value="SRP54_N_sf"/>
</dbReference>
<dbReference type="CDD" id="cd18539">
    <property type="entry name" value="SRP_G"/>
    <property type="match status" value="1"/>
</dbReference>
<comment type="similarity">
    <text evidence="1 10">Belongs to the GTP-binding SRP family. SRP54 subfamily.</text>
</comment>
<dbReference type="EC" id="3.6.5.4" evidence="10"/>
<keyword evidence="3 10" id="KW-0547">Nucleotide-binding</keyword>
<dbReference type="InterPro" id="IPR036225">
    <property type="entry name" value="SRP/SRP_N"/>
</dbReference>
<dbReference type="AlphaFoldDB" id="A0AAI9N262"/>
<dbReference type="Proteomes" id="UP000006772">
    <property type="component" value="Unassembled WGS sequence"/>
</dbReference>
<evidence type="ECO:0000256" key="4">
    <source>
        <dbReference type="ARBA" id="ARBA00022801"/>
    </source>
</evidence>
<evidence type="ECO:0000259" key="12">
    <source>
        <dbReference type="SMART" id="SM00962"/>
    </source>
</evidence>
<keyword evidence="6 10" id="KW-0342">GTP-binding</keyword>
<feature type="binding site" evidence="10">
    <location>
        <begin position="111"/>
        <end position="118"/>
    </location>
    <ligand>
        <name>GTP</name>
        <dbReference type="ChEBI" id="CHEBI:37565"/>
    </ligand>
</feature>
<dbReference type="GO" id="GO:0048500">
    <property type="term" value="C:signal recognition particle"/>
    <property type="evidence" value="ECO:0007669"/>
    <property type="project" value="UniProtKB-UniRule"/>
</dbReference>
<evidence type="ECO:0000256" key="2">
    <source>
        <dbReference type="ARBA" id="ARBA00022490"/>
    </source>
</evidence>
<feature type="domain" description="AAA+ ATPase" evidence="11">
    <location>
        <begin position="103"/>
        <end position="305"/>
    </location>
</feature>
<keyword evidence="4 10" id="KW-0378">Hydrolase</keyword>
<proteinExistence type="inferred from homology"/>
<gene>
    <name evidence="10" type="primary">ffh</name>
    <name evidence="14" type="ORF">HFRIS_019863</name>
</gene>
<dbReference type="EMBL" id="AEEC02000035">
    <property type="protein sequence ID" value="EOA03008.1"/>
    <property type="molecule type" value="Genomic_DNA"/>
</dbReference>
<dbReference type="FunFam" id="3.40.50.300:FF:000022">
    <property type="entry name" value="Signal recognition particle 54 kDa subunit"/>
    <property type="match status" value="1"/>
</dbReference>
<evidence type="ECO:0000256" key="8">
    <source>
        <dbReference type="ARBA" id="ARBA00023274"/>
    </source>
</evidence>
<evidence type="ECO:0000256" key="5">
    <source>
        <dbReference type="ARBA" id="ARBA00022884"/>
    </source>
</evidence>
<feature type="domain" description="SRP54-type proteins GTP-binding" evidence="12">
    <location>
        <begin position="104"/>
        <end position="300"/>
    </location>
</feature>
<dbReference type="SMART" id="SM00962">
    <property type="entry name" value="SRP54"/>
    <property type="match status" value="1"/>
</dbReference>
<evidence type="ECO:0000259" key="13">
    <source>
        <dbReference type="SMART" id="SM00963"/>
    </source>
</evidence>
<evidence type="ECO:0000256" key="9">
    <source>
        <dbReference type="ARBA" id="ARBA00048027"/>
    </source>
</evidence>
<evidence type="ECO:0000313" key="14">
    <source>
        <dbReference type="EMBL" id="EOA03008.1"/>
    </source>
</evidence>
<dbReference type="HAMAP" id="MF_00306">
    <property type="entry name" value="SRP54"/>
    <property type="match status" value="1"/>
</dbReference>
<dbReference type="InterPro" id="IPR022941">
    <property type="entry name" value="SRP54"/>
</dbReference>
<dbReference type="Gene3D" id="1.20.120.140">
    <property type="entry name" value="Signal recognition particle SRP54, nucleotide-binding domain"/>
    <property type="match status" value="1"/>
</dbReference>
<dbReference type="SMART" id="SM00963">
    <property type="entry name" value="SRP54_N"/>
    <property type="match status" value="1"/>
</dbReference>
<dbReference type="InterPro" id="IPR000897">
    <property type="entry name" value="SRP54_GTPase_dom"/>
</dbReference>
<evidence type="ECO:0000259" key="11">
    <source>
        <dbReference type="SMART" id="SM00382"/>
    </source>
</evidence>
<dbReference type="GO" id="GO:0008312">
    <property type="term" value="F:7S RNA binding"/>
    <property type="evidence" value="ECO:0007669"/>
    <property type="project" value="InterPro"/>
</dbReference>
<dbReference type="InterPro" id="IPR003593">
    <property type="entry name" value="AAA+_ATPase"/>
</dbReference>
<dbReference type="Pfam" id="PF02881">
    <property type="entry name" value="SRP54_N"/>
    <property type="match status" value="1"/>
</dbReference>
<dbReference type="InterPro" id="IPR004125">
    <property type="entry name" value="Signal_recog_particle_SRP54_M"/>
</dbReference>
<dbReference type="Pfam" id="PF00448">
    <property type="entry name" value="SRP54"/>
    <property type="match status" value="1"/>
</dbReference>
<dbReference type="GO" id="GO:0003924">
    <property type="term" value="F:GTPase activity"/>
    <property type="evidence" value="ECO:0007669"/>
    <property type="project" value="UniProtKB-UniRule"/>
</dbReference>
<evidence type="ECO:0000256" key="7">
    <source>
        <dbReference type="ARBA" id="ARBA00023135"/>
    </source>
</evidence>
<evidence type="ECO:0000256" key="1">
    <source>
        <dbReference type="ARBA" id="ARBA00005450"/>
    </source>
</evidence>
<dbReference type="InterPro" id="IPR013822">
    <property type="entry name" value="Signal_recog_particl_SRP54_hlx"/>
</dbReference>
<evidence type="ECO:0000256" key="10">
    <source>
        <dbReference type="HAMAP-Rule" id="MF_00306"/>
    </source>
</evidence>
<dbReference type="InterPro" id="IPR004780">
    <property type="entry name" value="SRP"/>
</dbReference>
<keyword evidence="7 10" id="KW-0733">Signal recognition particle</keyword>
<comment type="domain">
    <text evidence="10">Composed of three domains: the N-terminal N domain, which is responsible for interactions with the ribosome, the central G domain, which binds GTP, and the C-terminal M domain, which binds the RNA and the signal sequence of the RNC.</text>
</comment>
<dbReference type="SUPFAM" id="SSF47364">
    <property type="entry name" value="Domain of the SRP/SRP receptor G-proteins"/>
    <property type="match status" value="1"/>
</dbReference>
<feature type="binding site" evidence="10">
    <location>
        <begin position="194"/>
        <end position="198"/>
    </location>
    <ligand>
        <name>GTP</name>
        <dbReference type="ChEBI" id="CHEBI:37565"/>
    </ligand>
</feature>
<dbReference type="NCBIfam" id="TIGR00959">
    <property type="entry name" value="ffh"/>
    <property type="match status" value="1"/>
</dbReference>
<name>A0AAI9N262_9BURK</name>
<dbReference type="PANTHER" id="PTHR11564">
    <property type="entry name" value="SIGNAL RECOGNITION PARTICLE 54K PROTEIN SRP54"/>
    <property type="match status" value="1"/>
</dbReference>
<dbReference type="Gene3D" id="1.10.260.30">
    <property type="entry name" value="Signal recognition particle, SRP54 subunit, M-domain"/>
    <property type="match status" value="1"/>
</dbReference>
<comment type="catalytic activity">
    <reaction evidence="9 10">
        <text>GTP + H2O = GDP + phosphate + H(+)</text>
        <dbReference type="Rhea" id="RHEA:19669"/>
        <dbReference type="ChEBI" id="CHEBI:15377"/>
        <dbReference type="ChEBI" id="CHEBI:15378"/>
        <dbReference type="ChEBI" id="CHEBI:37565"/>
        <dbReference type="ChEBI" id="CHEBI:43474"/>
        <dbReference type="ChEBI" id="CHEBI:58189"/>
        <dbReference type="EC" id="3.6.5.4"/>
    </reaction>
</comment>
<sequence length="456" mass="48879">MLDNLTQRLAKVVKTMRGEARLTESNTAEMLREVRLALLEADVALPAVREFIAKVKEKALGEEVIRSLTPGQALVGVVQRELASLMGADLGPEASQLNFATQPPAIILMAGLQGAGKTTTVGKLAKYLRETTKKKVLTVSADVYRPAAIGQLQTVTGQAGADFFPSQATDKPVDIALAALDYAKKHHHEVLIVDTAGRLGIDQAMMDEIRAVHAAIKPIETLFVVDAMLGQDAINTAKAFSDALPLTGVVLTKLDGDSRGGAALSVRHITGKPIKFAGVAEKLDGLEAFDPSRMANRILGMGDILALVEEARKGVDMAAAEGLANKIKGGGKFDLNDFKAQLSQMKKMGGLTSLLDKLPAQMQAAAGNANMDQAEKQVRRMEGIINSMTPQERAKPELIKATRKRRIAAGAGVQVQEVNRMLSQFEQMQSMMKKLKGGGMMKMMRGMKGMLPGGMR</sequence>
<accession>A0AAI9N262</accession>
<feature type="binding site" evidence="10">
    <location>
        <begin position="252"/>
        <end position="255"/>
    </location>
    <ligand>
        <name>GTP</name>
        <dbReference type="ChEBI" id="CHEBI:37565"/>
    </ligand>
</feature>
<evidence type="ECO:0000313" key="15">
    <source>
        <dbReference type="Proteomes" id="UP000006772"/>
    </source>
</evidence>
<comment type="subcellular location">
    <subcellularLocation>
        <location evidence="10">Cytoplasm</location>
    </subcellularLocation>
    <text evidence="10">The SRP-RNC complex is targeted to the cytoplasmic membrane.</text>
</comment>
<feature type="domain" description="Signal recognition particle SRP54 helical bundle" evidence="13">
    <location>
        <begin position="1"/>
        <end position="86"/>
    </location>
</feature>
<comment type="subunit">
    <text evidence="10">Part of the signal recognition particle protein translocation system, which is composed of SRP and FtsY. SRP is a ribonucleoprotein composed of Ffh and a 4.5S RNA molecule.</text>
</comment>
<dbReference type="RefSeq" id="WP_006713226.1">
    <property type="nucleotide sequence ID" value="NZ_AEEC02000035.1"/>
</dbReference>
<dbReference type="SUPFAM" id="SSF52540">
    <property type="entry name" value="P-loop containing nucleoside triphosphate hydrolases"/>
    <property type="match status" value="1"/>
</dbReference>
<organism evidence="14 15">
    <name type="scientific">Herbaspirillum frisingense GSF30</name>
    <dbReference type="NCBI Taxonomy" id="864073"/>
    <lineage>
        <taxon>Bacteria</taxon>
        <taxon>Pseudomonadati</taxon>
        <taxon>Pseudomonadota</taxon>
        <taxon>Betaproteobacteria</taxon>
        <taxon>Burkholderiales</taxon>
        <taxon>Oxalobacteraceae</taxon>
        <taxon>Herbaspirillum</taxon>
    </lineage>
</organism>
<keyword evidence="2 10" id="KW-0963">Cytoplasm</keyword>
<dbReference type="PANTHER" id="PTHR11564:SF5">
    <property type="entry name" value="SIGNAL RECOGNITION PARTICLE SUBUNIT SRP54"/>
    <property type="match status" value="1"/>
</dbReference>
<dbReference type="InterPro" id="IPR036891">
    <property type="entry name" value="Signal_recog_part_SRP54_M_sf"/>
</dbReference>